<organism evidence="2 3">
    <name type="scientific">Halopelagius inordinatus</name>
    <dbReference type="NCBI Taxonomy" id="553467"/>
    <lineage>
        <taxon>Archaea</taxon>
        <taxon>Methanobacteriati</taxon>
        <taxon>Methanobacteriota</taxon>
        <taxon>Stenosarchaea group</taxon>
        <taxon>Halobacteria</taxon>
        <taxon>Halobacteriales</taxon>
        <taxon>Haloferacaceae</taxon>
    </lineage>
</organism>
<accession>A0A1I2PKB1</accession>
<gene>
    <name evidence="2" type="ORF">SAMN04488063_1547</name>
</gene>
<dbReference type="Proteomes" id="UP000198876">
    <property type="component" value="Unassembled WGS sequence"/>
</dbReference>
<feature type="region of interest" description="Disordered" evidence="1">
    <location>
        <begin position="1"/>
        <end position="26"/>
    </location>
</feature>
<dbReference type="OrthoDB" id="281983at2157"/>
<protein>
    <submittedName>
        <fullName evidence="2">Uncharacterized protein</fullName>
    </submittedName>
</protein>
<keyword evidence="3" id="KW-1185">Reference proteome</keyword>
<dbReference type="EMBL" id="FOOQ01000001">
    <property type="protein sequence ID" value="SFG14066.1"/>
    <property type="molecule type" value="Genomic_DNA"/>
</dbReference>
<dbReference type="RefSeq" id="WP_092890698.1">
    <property type="nucleotide sequence ID" value="NZ_FOOQ01000001.1"/>
</dbReference>
<dbReference type="AlphaFoldDB" id="A0A1I2PKB1"/>
<name>A0A1I2PKB1_9EURY</name>
<evidence type="ECO:0000256" key="1">
    <source>
        <dbReference type="SAM" id="MobiDB-lite"/>
    </source>
</evidence>
<evidence type="ECO:0000313" key="3">
    <source>
        <dbReference type="Proteomes" id="UP000198876"/>
    </source>
</evidence>
<proteinExistence type="predicted"/>
<reference evidence="3" key="1">
    <citation type="submission" date="2016-10" db="EMBL/GenBank/DDBJ databases">
        <authorList>
            <person name="Varghese N."/>
            <person name="Submissions S."/>
        </authorList>
    </citation>
    <scope>NUCLEOTIDE SEQUENCE [LARGE SCALE GENOMIC DNA]</scope>
    <source>
        <strain evidence="3">CGMCC 1.7739</strain>
    </source>
</reference>
<sequence length="114" mass="12735">MSSENDSDSETRNSSSEHALSGRREIEAWAEDAGKRPAVAATTHGSVSLDFASEDDADRAVDWDTFFALYDSADVALLVDRGSEDHRFVDDARLREGVRRDRRVRSEVSTTDRQ</sequence>
<evidence type="ECO:0000313" key="2">
    <source>
        <dbReference type="EMBL" id="SFG14066.1"/>
    </source>
</evidence>